<feature type="non-terminal residue" evidence="1">
    <location>
        <position position="184"/>
    </location>
</feature>
<dbReference type="EMBL" id="JASJQH010011858">
    <property type="protein sequence ID" value="KAK9663692.1"/>
    <property type="molecule type" value="Genomic_DNA"/>
</dbReference>
<keyword evidence="2" id="KW-1185">Reference proteome</keyword>
<organism evidence="1 2">
    <name type="scientific">Basidiobolus ranarum</name>
    <dbReference type="NCBI Taxonomy" id="34480"/>
    <lineage>
        <taxon>Eukaryota</taxon>
        <taxon>Fungi</taxon>
        <taxon>Fungi incertae sedis</taxon>
        <taxon>Zoopagomycota</taxon>
        <taxon>Entomophthoromycotina</taxon>
        <taxon>Basidiobolomycetes</taxon>
        <taxon>Basidiobolales</taxon>
        <taxon>Basidiobolaceae</taxon>
        <taxon>Basidiobolus</taxon>
    </lineage>
</organism>
<evidence type="ECO:0000313" key="2">
    <source>
        <dbReference type="Proteomes" id="UP001479436"/>
    </source>
</evidence>
<comment type="caution">
    <text evidence="1">The sequence shown here is derived from an EMBL/GenBank/DDBJ whole genome shotgun (WGS) entry which is preliminary data.</text>
</comment>
<dbReference type="Proteomes" id="UP001479436">
    <property type="component" value="Unassembled WGS sequence"/>
</dbReference>
<gene>
    <name evidence="1" type="ORF">K7432_018076</name>
</gene>
<accession>A0ABR2VJI7</accession>
<sequence>MVIYSHRYFRRDQPNDYYLVQRVKNPYSRTKVASLMPEVGASTIAKPTSLPASPASSLSSAISLCPTICAQPISQDGAGLVCTEASVGHCLNCSLLRQEIELMSKLIKYYTSLVNGLAILDTPVNESSLSLQTPIASNFQEIGISDRSLLFSTDVPSFLDMSLSLESNYNPILYPNNYSHASSL</sequence>
<proteinExistence type="predicted"/>
<reference evidence="1 2" key="1">
    <citation type="submission" date="2023-04" db="EMBL/GenBank/DDBJ databases">
        <title>Genome of Basidiobolus ranarum AG-B5.</title>
        <authorList>
            <person name="Stajich J.E."/>
            <person name="Carter-House D."/>
            <person name="Gryganskyi A."/>
        </authorList>
    </citation>
    <scope>NUCLEOTIDE SEQUENCE [LARGE SCALE GENOMIC DNA]</scope>
    <source>
        <strain evidence="1 2">AG-B5</strain>
    </source>
</reference>
<protein>
    <submittedName>
        <fullName evidence="1">Uncharacterized protein</fullName>
    </submittedName>
</protein>
<name>A0ABR2VJI7_9FUNG</name>
<evidence type="ECO:0000313" key="1">
    <source>
        <dbReference type="EMBL" id="KAK9663692.1"/>
    </source>
</evidence>